<feature type="domain" description="Exostosin GT47" evidence="2">
    <location>
        <begin position="197"/>
        <end position="335"/>
    </location>
</feature>
<dbReference type="OrthoDB" id="416646at2759"/>
<accession>A0A813EP17</accession>
<comment type="caution">
    <text evidence="3">The sequence shown here is derived from an EMBL/GenBank/DDBJ whole genome shotgun (WGS) entry which is preliminary data.</text>
</comment>
<evidence type="ECO:0000256" key="1">
    <source>
        <dbReference type="ARBA" id="ARBA00010271"/>
    </source>
</evidence>
<dbReference type="Pfam" id="PF03016">
    <property type="entry name" value="Exostosin_GT47"/>
    <property type="match status" value="1"/>
</dbReference>
<feature type="non-terminal residue" evidence="3">
    <location>
        <position position="1"/>
    </location>
</feature>
<proteinExistence type="inferred from homology"/>
<dbReference type="InterPro" id="IPR040911">
    <property type="entry name" value="Exostosin_GT47"/>
</dbReference>
<comment type="similarity">
    <text evidence="1">Belongs to the glycosyltransferase 47 family.</text>
</comment>
<name>A0A813EP17_POLGL</name>
<dbReference type="EMBL" id="CAJNNV010014726">
    <property type="protein sequence ID" value="CAE8602849.1"/>
    <property type="molecule type" value="Genomic_DNA"/>
</dbReference>
<dbReference type="InterPro" id="IPR004263">
    <property type="entry name" value="Exostosin"/>
</dbReference>
<dbReference type="PANTHER" id="PTHR11062">
    <property type="entry name" value="EXOSTOSIN HEPARAN SULFATE GLYCOSYLTRANSFERASE -RELATED"/>
    <property type="match status" value="1"/>
</dbReference>
<sequence>QTLRIYVAAPELWWDICDEDWGFAYHLERWFHRLLLEHLPAVVTASPDEADFVYIPHCAMNIYLSWKQARHRQASSPEAPEHGEGDQLHSAVLRDVDEKYLTAVVAPAAQQNAAARACVARTPRCRLLFVNMAFGRNELPSFTAAVGDAAVFVTTAGASPRLQGKAWRQASLQGTQWRAQCSCRSHCQPVLSLGPLDIVVPFNTGHNSTSGLTGLGGRRPLLAFFAGSNTSCSRDELVRRWSEEAALREHGVFVSGRSLKEPAFHRMARRSVFCLVPDGHWPATQRLASVVAKGCVPVVVSNRVELPWDDLVDWRQASLWLPESTIRELPEVLRRIGRQEIQSLQAHLPLLAEALDYHSTRFHLLLLASLAARRNTPPEGAL</sequence>
<organism evidence="3 4">
    <name type="scientific">Polarella glacialis</name>
    <name type="common">Dinoflagellate</name>
    <dbReference type="NCBI Taxonomy" id="89957"/>
    <lineage>
        <taxon>Eukaryota</taxon>
        <taxon>Sar</taxon>
        <taxon>Alveolata</taxon>
        <taxon>Dinophyceae</taxon>
        <taxon>Suessiales</taxon>
        <taxon>Suessiaceae</taxon>
        <taxon>Polarella</taxon>
    </lineage>
</organism>
<dbReference type="GO" id="GO:0016757">
    <property type="term" value="F:glycosyltransferase activity"/>
    <property type="evidence" value="ECO:0007669"/>
    <property type="project" value="InterPro"/>
</dbReference>
<dbReference type="Proteomes" id="UP000654075">
    <property type="component" value="Unassembled WGS sequence"/>
</dbReference>
<dbReference type="PANTHER" id="PTHR11062:SF281">
    <property type="entry name" value="EXOSTOSIN-LIKE 2"/>
    <property type="match status" value="1"/>
</dbReference>
<reference evidence="3" key="1">
    <citation type="submission" date="2021-02" db="EMBL/GenBank/DDBJ databases">
        <authorList>
            <person name="Dougan E. K."/>
            <person name="Rhodes N."/>
            <person name="Thang M."/>
            <person name="Chan C."/>
        </authorList>
    </citation>
    <scope>NUCLEOTIDE SEQUENCE</scope>
</reference>
<evidence type="ECO:0000259" key="2">
    <source>
        <dbReference type="Pfam" id="PF03016"/>
    </source>
</evidence>
<gene>
    <name evidence="3" type="ORF">PGLA1383_LOCUS21083</name>
</gene>
<protein>
    <recommendedName>
        <fullName evidence="2">Exostosin GT47 domain-containing protein</fullName>
    </recommendedName>
</protein>
<keyword evidence="4" id="KW-1185">Reference proteome</keyword>
<dbReference type="OMA" id="TEDRTAM"/>
<evidence type="ECO:0000313" key="3">
    <source>
        <dbReference type="EMBL" id="CAE8602849.1"/>
    </source>
</evidence>
<dbReference type="AlphaFoldDB" id="A0A813EP17"/>
<evidence type="ECO:0000313" key="4">
    <source>
        <dbReference type="Proteomes" id="UP000654075"/>
    </source>
</evidence>